<evidence type="ECO:0000256" key="1">
    <source>
        <dbReference type="SAM" id="SignalP"/>
    </source>
</evidence>
<dbReference type="OrthoDB" id="9825373at2"/>
<keyword evidence="3" id="KW-1185">Reference proteome</keyword>
<name>A0A6L3ZKV9_9FLAO</name>
<comment type="caution">
    <text evidence="2">The sequence shown here is derived from an EMBL/GenBank/DDBJ whole genome shotgun (WGS) entry which is preliminary data.</text>
</comment>
<evidence type="ECO:0000313" key="2">
    <source>
        <dbReference type="EMBL" id="KAB2818105.1"/>
    </source>
</evidence>
<gene>
    <name evidence="2" type="ORF">F8C82_06800</name>
</gene>
<evidence type="ECO:0000313" key="3">
    <source>
        <dbReference type="Proteomes" id="UP000484164"/>
    </source>
</evidence>
<evidence type="ECO:0008006" key="4">
    <source>
        <dbReference type="Google" id="ProtNLM"/>
    </source>
</evidence>
<dbReference type="RefSeq" id="WP_151692793.1">
    <property type="nucleotide sequence ID" value="NZ_BMGX01000002.1"/>
</dbReference>
<protein>
    <recommendedName>
        <fullName evidence="4">DUF3570 domain-containing protein</fullName>
    </recommendedName>
</protein>
<feature type="chain" id="PRO_5026960980" description="DUF3570 domain-containing protein" evidence="1">
    <location>
        <begin position="19"/>
        <end position="347"/>
    </location>
</feature>
<organism evidence="2 3">
    <name type="scientific">Phaeocystidibacter marisrubri</name>
    <dbReference type="NCBI Taxonomy" id="1577780"/>
    <lineage>
        <taxon>Bacteria</taxon>
        <taxon>Pseudomonadati</taxon>
        <taxon>Bacteroidota</taxon>
        <taxon>Flavobacteriia</taxon>
        <taxon>Flavobacteriales</taxon>
        <taxon>Phaeocystidibacteraceae</taxon>
        <taxon>Phaeocystidibacter</taxon>
    </lineage>
</organism>
<accession>A0A6L3ZKV9</accession>
<feature type="signal peptide" evidence="1">
    <location>
        <begin position="1"/>
        <end position="18"/>
    </location>
</feature>
<dbReference type="Proteomes" id="UP000484164">
    <property type="component" value="Unassembled WGS sequence"/>
</dbReference>
<proteinExistence type="predicted"/>
<sequence length="347" mass="38700">MKRYSTALFILAIPSVMAAQKTTIPVPSERGTNREVTIDPESEGDVVTIIEYTQDTLPSSTSPFVDRIVEIRAGIGLSGLNGINSGGISGMIEASSQINDRFQLDLGLSGITNQGDAIPTNSDVDYPEYTFDSWEVNVGASIVFSDRQKRYLKPVVWKYYTPFRVRYERHAQTMATARHRHYVRVGWQQAGGSLLGHTSRVTNDAEQVVVWNKFDIGSLSLGYAYRMDRILKVLPSEHFSGKNLSRSRVFYADLLLSPQQHGTGTLFENTGTGYVEVDEVKETDLKFMPLGGRIGYRGTYLFNTAGWGVFHKYEMGWRPSYVDSSLDMPEVDAGTGFYFSASVGIQF</sequence>
<dbReference type="EMBL" id="WBVQ01000001">
    <property type="protein sequence ID" value="KAB2818105.1"/>
    <property type="molecule type" value="Genomic_DNA"/>
</dbReference>
<keyword evidence="1" id="KW-0732">Signal</keyword>
<reference evidence="2 3" key="1">
    <citation type="submission" date="2019-10" db="EMBL/GenBank/DDBJ databases">
        <title>Genome sequence of Phaeocystidibacter marisrubri JCM30614 (type strain).</title>
        <authorList>
            <person name="Bowman J.P."/>
        </authorList>
    </citation>
    <scope>NUCLEOTIDE SEQUENCE [LARGE SCALE GENOMIC DNA]</scope>
    <source>
        <strain evidence="2 3">JCM 30614</strain>
    </source>
</reference>
<dbReference type="AlphaFoldDB" id="A0A6L3ZKV9"/>